<organism evidence="2 3">
    <name type="scientific">Dissostichus mawsoni</name>
    <name type="common">Antarctic cod</name>
    <dbReference type="NCBI Taxonomy" id="36200"/>
    <lineage>
        <taxon>Eukaryota</taxon>
        <taxon>Metazoa</taxon>
        <taxon>Chordata</taxon>
        <taxon>Craniata</taxon>
        <taxon>Vertebrata</taxon>
        <taxon>Euteleostomi</taxon>
        <taxon>Actinopterygii</taxon>
        <taxon>Neopterygii</taxon>
        <taxon>Teleostei</taxon>
        <taxon>Neoteleostei</taxon>
        <taxon>Acanthomorphata</taxon>
        <taxon>Eupercaria</taxon>
        <taxon>Perciformes</taxon>
        <taxon>Notothenioidei</taxon>
        <taxon>Nototheniidae</taxon>
        <taxon>Dissostichus</taxon>
    </lineage>
</organism>
<dbReference type="Proteomes" id="UP000518266">
    <property type="component" value="Unassembled WGS sequence"/>
</dbReference>
<reference evidence="2 3" key="1">
    <citation type="submission" date="2020-03" db="EMBL/GenBank/DDBJ databases">
        <title>Dissostichus mawsoni Genome sequencing and assembly.</title>
        <authorList>
            <person name="Park H."/>
        </authorList>
    </citation>
    <scope>NUCLEOTIDE SEQUENCE [LARGE SCALE GENOMIC DNA]</scope>
    <source>
        <strain evidence="2">DM0001</strain>
        <tissue evidence="2">Muscle</tissue>
    </source>
</reference>
<feature type="compositionally biased region" description="Basic and acidic residues" evidence="1">
    <location>
        <begin position="14"/>
        <end position="25"/>
    </location>
</feature>
<feature type="compositionally biased region" description="Acidic residues" evidence="1">
    <location>
        <begin position="1"/>
        <end position="11"/>
    </location>
</feature>
<evidence type="ECO:0000256" key="1">
    <source>
        <dbReference type="SAM" id="MobiDB-lite"/>
    </source>
</evidence>
<protein>
    <submittedName>
        <fullName evidence="2">Uncharacterized protein</fullName>
    </submittedName>
</protein>
<evidence type="ECO:0000313" key="3">
    <source>
        <dbReference type="Proteomes" id="UP000518266"/>
    </source>
</evidence>
<sequence>MVEEVTVEDSLDQSGHDGDHVKEAFEVETPDPVEEIESPIHAEAEQVVGGDGLRLASLADHEELRQDSHRLQVDGERPQDLMTETFTWSGIRDATIRREGVVDENSETPDGNNQELHSETVMVAIVGGPELRIDQVDCRIRTSDVDHLVNNEEQLVSESTGEKCVTCLKSCWPELKSDCLTFMLVL</sequence>
<comment type="caution">
    <text evidence="2">The sequence shown here is derived from an EMBL/GenBank/DDBJ whole genome shotgun (WGS) entry which is preliminary data.</text>
</comment>
<proteinExistence type="predicted"/>
<keyword evidence="3" id="KW-1185">Reference proteome</keyword>
<accession>A0A7J5YCA1</accession>
<gene>
    <name evidence="2" type="ORF">F7725_003457</name>
</gene>
<dbReference type="AlphaFoldDB" id="A0A7J5YCA1"/>
<dbReference type="OrthoDB" id="10563162at2759"/>
<evidence type="ECO:0000313" key="2">
    <source>
        <dbReference type="EMBL" id="KAF3846379.1"/>
    </source>
</evidence>
<name>A0A7J5YCA1_DISMA</name>
<feature type="region of interest" description="Disordered" evidence="1">
    <location>
        <begin position="1"/>
        <end position="26"/>
    </location>
</feature>
<dbReference type="EMBL" id="JAAKFY010000014">
    <property type="protein sequence ID" value="KAF3846379.1"/>
    <property type="molecule type" value="Genomic_DNA"/>
</dbReference>